<evidence type="ECO:0000313" key="1">
    <source>
        <dbReference type="EMBL" id="CAI9563804.1"/>
    </source>
</evidence>
<sequence length="45" mass="5568">MNGPVVFWDLSCVPKDYREGEREDIFCFWKWERKQELVSVKTRYP</sequence>
<gene>
    <name evidence="1" type="ORF">SPARVUS_LOCUS5805239</name>
</gene>
<reference evidence="1" key="1">
    <citation type="submission" date="2023-05" db="EMBL/GenBank/DDBJ databases">
        <authorList>
            <person name="Stuckert A."/>
        </authorList>
    </citation>
    <scope>NUCLEOTIDE SEQUENCE</scope>
</reference>
<evidence type="ECO:0000313" key="2">
    <source>
        <dbReference type="Proteomes" id="UP001162483"/>
    </source>
</evidence>
<comment type="caution">
    <text evidence="1">The sequence shown here is derived from an EMBL/GenBank/DDBJ whole genome shotgun (WGS) entry which is preliminary data.</text>
</comment>
<feature type="non-terminal residue" evidence="1">
    <location>
        <position position="45"/>
    </location>
</feature>
<proteinExistence type="predicted"/>
<dbReference type="Proteomes" id="UP001162483">
    <property type="component" value="Unassembled WGS sequence"/>
</dbReference>
<dbReference type="EMBL" id="CATNWA010012653">
    <property type="protein sequence ID" value="CAI9563804.1"/>
    <property type="molecule type" value="Genomic_DNA"/>
</dbReference>
<organism evidence="1 2">
    <name type="scientific">Staurois parvus</name>
    <dbReference type="NCBI Taxonomy" id="386267"/>
    <lineage>
        <taxon>Eukaryota</taxon>
        <taxon>Metazoa</taxon>
        <taxon>Chordata</taxon>
        <taxon>Craniata</taxon>
        <taxon>Vertebrata</taxon>
        <taxon>Euteleostomi</taxon>
        <taxon>Amphibia</taxon>
        <taxon>Batrachia</taxon>
        <taxon>Anura</taxon>
        <taxon>Neobatrachia</taxon>
        <taxon>Ranoidea</taxon>
        <taxon>Ranidae</taxon>
        <taxon>Staurois</taxon>
    </lineage>
</organism>
<keyword evidence="2" id="KW-1185">Reference proteome</keyword>
<name>A0ABN9CUC0_9NEOB</name>
<protein>
    <submittedName>
        <fullName evidence="1">Uncharacterized protein</fullName>
    </submittedName>
</protein>
<accession>A0ABN9CUC0</accession>